<keyword evidence="12 13" id="KW-1015">Disulfide bond</keyword>
<comment type="catalytic activity">
    <reaction evidence="13">
        <text>adenosine(2503) in 23S rRNA + 2 reduced [2Fe-2S]-[ferredoxin] + 2 S-adenosyl-L-methionine = 2-methyladenosine(2503) in 23S rRNA + 5'-deoxyadenosine + L-methionine + 2 oxidized [2Fe-2S]-[ferredoxin] + S-adenosyl-L-homocysteine</text>
        <dbReference type="Rhea" id="RHEA:42916"/>
        <dbReference type="Rhea" id="RHEA-COMP:10000"/>
        <dbReference type="Rhea" id="RHEA-COMP:10001"/>
        <dbReference type="Rhea" id="RHEA-COMP:10152"/>
        <dbReference type="Rhea" id="RHEA-COMP:10282"/>
        <dbReference type="ChEBI" id="CHEBI:17319"/>
        <dbReference type="ChEBI" id="CHEBI:33737"/>
        <dbReference type="ChEBI" id="CHEBI:33738"/>
        <dbReference type="ChEBI" id="CHEBI:57844"/>
        <dbReference type="ChEBI" id="CHEBI:57856"/>
        <dbReference type="ChEBI" id="CHEBI:59789"/>
        <dbReference type="ChEBI" id="CHEBI:74411"/>
        <dbReference type="ChEBI" id="CHEBI:74497"/>
        <dbReference type="EC" id="2.1.1.192"/>
    </reaction>
</comment>
<keyword evidence="8 13" id="KW-0949">S-adenosyl-L-methionine</keyword>
<dbReference type="Pfam" id="PF04055">
    <property type="entry name" value="Radical_SAM"/>
    <property type="match status" value="1"/>
</dbReference>
<feature type="binding site" evidence="13">
    <location>
        <begin position="166"/>
        <end position="167"/>
    </location>
    <ligand>
        <name>S-adenosyl-L-methionine</name>
        <dbReference type="ChEBI" id="CHEBI:59789"/>
    </ligand>
</feature>
<dbReference type="EMBL" id="FNAJ01000001">
    <property type="protein sequence ID" value="SDD31678.1"/>
    <property type="molecule type" value="Genomic_DNA"/>
</dbReference>
<dbReference type="GO" id="GO:0019843">
    <property type="term" value="F:rRNA binding"/>
    <property type="evidence" value="ECO:0007669"/>
    <property type="project" value="UniProtKB-UniRule"/>
</dbReference>
<dbReference type="GO" id="GO:0005737">
    <property type="term" value="C:cytoplasm"/>
    <property type="evidence" value="ECO:0007669"/>
    <property type="project" value="UniProtKB-SubCell"/>
</dbReference>
<dbReference type="FunFam" id="3.20.20.70:FF:000014">
    <property type="entry name" value="Probable dual-specificity RNA methyltransferase RlmN"/>
    <property type="match status" value="1"/>
</dbReference>
<evidence type="ECO:0000259" key="14">
    <source>
        <dbReference type="PROSITE" id="PS51918"/>
    </source>
</evidence>
<dbReference type="CDD" id="cd01335">
    <property type="entry name" value="Radical_SAM"/>
    <property type="match status" value="1"/>
</dbReference>
<keyword evidence="5 13" id="KW-0698">rRNA processing</keyword>
<dbReference type="GO" id="GO:0046872">
    <property type="term" value="F:metal ion binding"/>
    <property type="evidence" value="ECO:0007669"/>
    <property type="project" value="UniProtKB-KW"/>
</dbReference>
<keyword evidence="6 13" id="KW-0489">Methyltransferase</keyword>
<comment type="miscellaneous">
    <text evidence="13">Reaction proceeds by a ping-pong mechanism involving intermediate methylation of a conserved cysteine residue.</text>
</comment>
<comment type="caution">
    <text evidence="15">The sequence shown here is derived from an EMBL/GenBank/DDBJ whole genome shotgun (WGS) entry which is preliminary data.</text>
</comment>
<dbReference type="GO" id="GO:0000049">
    <property type="term" value="F:tRNA binding"/>
    <property type="evidence" value="ECO:0007669"/>
    <property type="project" value="UniProtKB-UniRule"/>
</dbReference>
<dbReference type="InterPro" id="IPR007197">
    <property type="entry name" value="rSAM"/>
</dbReference>
<reference evidence="15 18" key="2">
    <citation type="submission" date="2019-07" db="EMBL/GenBank/DDBJ databases">
        <title>Whole genome shotgun sequence of Myxococcus virescens NBRC 100334.</title>
        <authorList>
            <person name="Hosoyama A."/>
            <person name="Uohara A."/>
            <person name="Ohji S."/>
            <person name="Ichikawa N."/>
        </authorList>
    </citation>
    <scope>NUCLEOTIDE SEQUENCE [LARGE SCALE GENOMIC DNA]</scope>
    <source>
        <strain evidence="15 18">NBRC 100334</strain>
    </source>
</reference>
<feature type="binding site" evidence="13">
    <location>
        <position position="123"/>
    </location>
    <ligand>
        <name>[4Fe-4S] cluster</name>
        <dbReference type="ChEBI" id="CHEBI:49883"/>
        <note>4Fe-4S-S-AdoMet</note>
    </ligand>
</feature>
<evidence type="ECO:0000256" key="3">
    <source>
        <dbReference type="ARBA" id="ARBA00022485"/>
    </source>
</evidence>
<dbReference type="InterPro" id="IPR027492">
    <property type="entry name" value="RNA_MTrfase_RlmN"/>
</dbReference>
<organism evidence="15 18">
    <name type="scientific">Myxococcus virescens</name>
    <dbReference type="NCBI Taxonomy" id="83456"/>
    <lineage>
        <taxon>Bacteria</taxon>
        <taxon>Pseudomonadati</taxon>
        <taxon>Myxococcota</taxon>
        <taxon>Myxococcia</taxon>
        <taxon>Myxococcales</taxon>
        <taxon>Cystobacterineae</taxon>
        <taxon>Myxococcaceae</taxon>
        <taxon>Myxococcus</taxon>
    </lineage>
</organism>
<dbReference type="SFLD" id="SFLDS00029">
    <property type="entry name" value="Radical_SAM"/>
    <property type="match status" value="1"/>
</dbReference>
<accession>A0A511HBY5</accession>
<dbReference type="SUPFAM" id="SSF102114">
    <property type="entry name" value="Radical SAM enzymes"/>
    <property type="match status" value="1"/>
</dbReference>
<dbReference type="SMR" id="A0A511HBY5"/>
<sequence>MPSDTSANLYDLTRPALGALLSGWGFGPYHRDQLWTALYRRHATTFDELDGLKPELLRMLREHTRLGQLATHHESFSSDGFTHKLLLRLDDGQTIETVLMRFKGRATVCISTQAGCAMGCVFCATGQMGLSRHLTPGEIVGQILHVNRILRASGETLRNVVLMGMGEPLHNYEHTMSAVDVLVDALGLAMGPRFITLSTVGVVPGIRRLADEERPIHLAVSLHGATDAERAALVPAGRRWPLDELMDACRYYSEKRKRRIFFEWTLISGRNDTAEHAHTLGQLLRGMDAHVNVIPLNPTVGYDGGPSRPESVRAFQDVLATYDVPSTVRQRRGIDIDAGCGQLKATVERRSRRSLPTSA</sequence>
<dbReference type="GO" id="GO:0070475">
    <property type="term" value="P:rRNA base methylation"/>
    <property type="evidence" value="ECO:0007669"/>
    <property type="project" value="UniProtKB-UniRule"/>
</dbReference>
<dbReference type="InterPro" id="IPR004383">
    <property type="entry name" value="rRNA_lsu_MTrfase_RlmN/Cfr"/>
</dbReference>
<evidence type="ECO:0000256" key="12">
    <source>
        <dbReference type="ARBA" id="ARBA00023157"/>
    </source>
</evidence>
<dbReference type="NCBIfam" id="TIGR00048">
    <property type="entry name" value="rRNA_mod_RlmN"/>
    <property type="match status" value="1"/>
</dbReference>
<keyword evidence="17" id="KW-1185">Reference proteome</keyword>
<evidence type="ECO:0000313" key="17">
    <source>
        <dbReference type="Proteomes" id="UP000198717"/>
    </source>
</evidence>
<keyword evidence="9 13" id="KW-0479">Metal-binding</keyword>
<dbReference type="PANTHER" id="PTHR30544:SF5">
    <property type="entry name" value="RADICAL SAM CORE DOMAIN-CONTAINING PROTEIN"/>
    <property type="match status" value="1"/>
</dbReference>
<evidence type="ECO:0000313" key="16">
    <source>
        <dbReference type="EMBL" id="SDD31678.1"/>
    </source>
</evidence>
<dbReference type="PIRSF" id="PIRSF006004">
    <property type="entry name" value="CHP00048"/>
    <property type="match status" value="1"/>
</dbReference>
<keyword evidence="11 13" id="KW-0411">Iron-sulfur</keyword>
<comment type="similarity">
    <text evidence="2 13">Belongs to the radical SAM superfamily. RlmN family.</text>
</comment>
<feature type="binding site" evidence="13">
    <location>
        <position position="120"/>
    </location>
    <ligand>
        <name>[4Fe-4S] cluster</name>
        <dbReference type="ChEBI" id="CHEBI:49883"/>
        <note>4Fe-4S-S-AdoMet</note>
    </ligand>
</feature>
<evidence type="ECO:0000256" key="2">
    <source>
        <dbReference type="ARBA" id="ARBA00007544"/>
    </source>
</evidence>
<evidence type="ECO:0000256" key="10">
    <source>
        <dbReference type="ARBA" id="ARBA00023004"/>
    </source>
</evidence>
<dbReference type="SFLD" id="SFLDF00275">
    <property type="entry name" value="adenosine_C2_methyltransferase"/>
    <property type="match status" value="1"/>
</dbReference>
<comment type="catalytic activity">
    <reaction evidence="13">
        <text>adenosine(37) in tRNA + 2 reduced [2Fe-2S]-[ferredoxin] + 2 S-adenosyl-L-methionine = 2-methyladenosine(37) in tRNA + 5'-deoxyadenosine + L-methionine + 2 oxidized [2Fe-2S]-[ferredoxin] + S-adenosyl-L-homocysteine</text>
        <dbReference type="Rhea" id="RHEA:43332"/>
        <dbReference type="Rhea" id="RHEA-COMP:10000"/>
        <dbReference type="Rhea" id="RHEA-COMP:10001"/>
        <dbReference type="Rhea" id="RHEA-COMP:10162"/>
        <dbReference type="Rhea" id="RHEA-COMP:10485"/>
        <dbReference type="ChEBI" id="CHEBI:17319"/>
        <dbReference type="ChEBI" id="CHEBI:33737"/>
        <dbReference type="ChEBI" id="CHEBI:33738"/>
        <dbReference type="ChEBI" id="CHEBI:57844"/>
        <dbReference type="ChEBI" id="CHEBI:57856"/>
        <dbReference type="ChEBI" id="CHEBI:59789"/>
        <dbReference type="ChEBI" id="CHEBI:74411"/>
        <dbReference type="ChEBI" id="CHEBI:74497"/>
        <dbReference type="EC" id="2.1.1.192"/>
    </reaction>
</comment>
<feature type="domain" description="Radical SAM core" evidence="14">
    <location>
        <begin position="102"/>
        <end position="335"/>
    </location>
</feature>
<dbReference type="InterPro" id="IPR040072">
    <property type="entry name" value="Methyltransferase_A"/>
</dbReference>
<feature type="active site" description="S-methylcysteine intermediate" evidence="13">
    <location>
        <position position="340"/>
    </location>
</feature>
<feature type="binding site" evidence="13">
    <location>
        <position position="116"/>
    </location>
    <ligand>
        <name>[4Fe-4S] cluster</name>
        <dbReference type="ChEBI" id="CHEBI:49883"/>
        <note>4Fe-4S-S-AdoMet</note>
    </ligand>
</feature>
<proteinExistence type="inferred from homology"/>
<dbReference type="InterPro" id="IPR013785">
    <property type="entry name" value="Aldolase_TIM"/>
</dbReference>
<dbReference type="InterPro" id="IPR058240">
    <property type="entry name" value="rSAM_sf"/>
</dbReference>
<feature type="binding site" evidence="13">
    <location>
        <position position="198"/>
    </location>
    <ligand>
        <name>S-adenosyl-L-methionine</name>
        <dbReference type="ChEBI" id="CHEBI:59789"/>
    </ligand>
</feature>
<evidence type="ECO:0000256" key="7">
    <source>
        <dbReference type="ARBA" id="ARBA00022679"/>
    </source>
</evidence>
<dbReference type="SFLD" id="SFLDG01062">
    <property type="entry name" value="methyltransferase_(Class_A)"/>
    <property type="match status" value="1"/>
</dbReference>
<name>A0A511HBY5_9BACT</name>
<keyword evidence="3 13" id="KW-0004">4Fe-4S</keyword>
<dbReference type="GO" id="GO:0002935">
    <property type="term" value="F:tRNA (adenine(37)-C2)-methyltransferase activity"/>
    <property type="evidence" value="ECO:0007669"/>
    <property type="project" value="UniProtKB-UniRule"/>
</dbReference>
<dbReference type="GO" id="GO:0030488">
    <property type="term" value="P:tRNA methylation"/>
    <property type="evidence" value="ECO:0007669"/>
    <property type="project" value="UniProtKB-UniRule"/>
</dbReference>
<comment type="function">
    <text evidence="13">Specifically methylates position 2 of adenine 2503 in 23S rRNA and position 2 of adenine 37 in tRNAs.</text>
</comment>
<evidence type="ECO:0000256" key="4">
    <source>
        <dbReference type="ARBA" id="ARBA00022490"/>
    </source>
</evidence>
<evidence type="ECO:0000256" key="8">
    <source>
        <dbReference type="ARBA" id="ARBA00022691"/>
    </source>
</evidence>
<dbReference type="RefSeq" id="WP_011551392.1">
    <property type="nucleotide sequence ID" value="NZ_BJVY01000013.1"/>
</dbReference>
<dbReference type="EMBL" id="BJVY01000013">
    <property type="protein sequence ID" value="GEL71052.1"/>
    <property type="molecule type" value="Genomic_DNA"/>
</dbReference>
<dbReference type="Proteomes" id="UP000198717">
    <property type="component" value="Unassembled WGS sequence"/>
</dbReference>
<keyword evidence="4 13" id="KW-0963">Cytoplasm</keyword>
<evidence type="ECO:0000313" key="15">
    <source>
        <dbReference type="EMBL" id="GEL71052.1"/>
    </source>
</evidence>
<evidence type="ECO:0000256" key="1">
    <source>
        <dbReference type="ARBA" id="ARBA00004496"/>
    </source>
</evidence>
<evidence type="ECO:0000256" key="5">
    <source>
        <dbReference type="ARBA" id="ARBA00022552"/>
    </source>
</evidence>
<dbReference type="GeneID" id="41358721"/>
<feature type="binding site" evidence="13">
    <location>
        <position position="297"/>
    </location>
    <ligand>
        <name>S-adenosyl-L-methionine</name>
        <dbReference type="ChEBI" id="CHEBI:59789"/>
    </ligand>
</feature>
<evidence type="ECO:0000256" key="6">
    <source>
        <dbReference type="ARBA" id="ARBA00022603"/>
    </source>
</evidence>
<comment type="cofactor">
    <cofactor evidence="13">
        <name>[4Fe-4S] cluster</name>
        <dbReference type="ChEBI" id="CHEBI:49883"/>
    </cofactor>
    <text evidence="13">Binds 1 [4Fe-4S] cluster. The cluster is coordinated with 3 cysteines and an exchangeable S-adenosyl-L-methionine.</text>
</comment>
<evidence type="ECO:0000313" key="18">
    <source>
        <dbReference type="Proteomes" id="UP000321224"/>
    </source>
</evidence>
<feature type="active site" description="Proton acceptor" evidence="13">
    <location>
        <position position="96"/>
    </location>
</feature>
<dbReference type="GO" id="GO:0051539">
    <property type="term" value="F:4 iron, 4 sulfur cluster binding"/>
    <property type="evidence" value="ECO:0007669"/>
    <property type="project" value="UniProtKB-UniRule"/>
</dbReference>
<dbReference type="Gene3D" id="1.10.150.530">
    <property type="match status" value="1"/>
</dbReference>
<evidence type="ECO:0000256" key="9">
    <source>
        <dbReference type="ARBA" id="ARBA00022723"/>
    </source>
</evidence>
<evidence type="ECO:0000256" key="13">
    <source>
        <dbReference type="HAMAP-Rule" id="MF_01849"/>
    </source>
</evidence>
<reference evidence="16 17" key="1">
    <citation type="submission" date="2016-10" db="EMBL/GenBank/DDBJ databases">
        <authorList>
            <person name="Varghese N."/>
            <person name="Submissions S."/>
        </authorList>
    </citation>
    <scope>NUCLEOTIDE SEQUENCE [LARGE SCALE GENOMIC DNA]</scope>
    <source>
        <strain evidence="16 17">DSM 2260</strain>
    </source>
</reference>
<dbReference type="Gene3D" id="3.20.20.70">
    <property type="entry name" value="Aldolase class I"/>
    <property type="match status" value="1"/>
</dbReference>
<keyword evidence="7 13" id="KW-0808">Transferase</keyword>
<evidence type="ECO:0000256" key="11">
    <source>
        <dbReference type="ARBA" id="ARBA00023014"/>
    </source>
</evidence>
<protein>
    <recommendedName>
        <fullName evidence="13">Probable dual-specificity RNA methyltransferase RlmN</fullName>
        <ecNumber evidence="13">2.1.1.192</ecNumber>
    </recommendedName>
    <alternativeName>
        <fullName evidence="13">23S rRNA (adenine(2503)-C(2))-methyltransferase</fullName>
    </alternativeName>
    <alternativeName>
        <fullName evidence="13">23S rRNA m2A2503 methyltransferase</fullName>
    </alternativeName>
    <alternativeName>
        <fullName evidence="13">Ribosomal RNA large subunit methyltransferase N</fullName>
    </alternativeName>
    <alternativeName>
        <fullName evidence="13">tRNA (adenine(37)-C(2))-methyltransferase</fullName>
    </alternativeName>
    <alternativeName>
        <fullName evidence="13">tRNA m2A37 methyltransferase</fullName>
    </alternativeName>
</protein>
<dbReference type="GO" id="GO:0070040">
    <property type="term" value="F:rRNA (adenine(2503)-C2-)-methyltransferase activity"/>
    <property type="evidence" value="ECO:0007669"/>
    <property type="project" value="UniProtKB-UniRule"/>
</dbReference>
<dbReference type="Proteomes" id="UP000321224">
    <property type="component" value="Unassembled WGS sequence"/>
</dbReference>
<dbReference type="PROSITE" id="PS51918">
    <property type="entry name" value="RADICAL_SAM"/>
    <property type="match status" value="1"/>
</dbReference>
<dbReference type="PANTHER" id="PTHR30544">
    <property type="entry name" value="23S RRNA METHYLTRANSFERASE"/>
    <property type="match status" value="1"/>
</dbReference>
<feature type="binding site" evidence="13">
    <location>
        <begin position="221"/>
        <end position="223"/>
    </location>
    <ligand>
        <name>S-adenosyl-L-methionine</name>
        <dbReference type="ChEBI" id="CHEBI:59789"/>
    </ligand>
</feature>
<comment type="caution">
    <text evidence="13">Lacks conserved residue(s) required for the propagation of feature annotation.</text>
</comment>
<dbReference type="AlphaFoldDB" id="A0A511HBY5"/>
<keyword evidence="10 13" id="KW-0408">Iron</keyword>
<dbReference type="HAMAP" id="MF_01849">
    <property type="entry name" value="RNA_methyltr_RlmN"/>
    <property type="match status" value="1"/>
</dbReference>
<gene>
    <name evidence="13 15" type="primary">rlmN</name>
    <name evidence="15" type="ORF">MVI01_28360</name>
    <name evidence="16" type="ORF">SAMN04488504_101387</name>
</gene>
<dbReference type="EC" id="2.1.1.192" evidence="13"/>
<comment type="subcellular location">
    <subcellularLocation>
        <location evidence="1 13">Cytoplasm</location>
    </subcellularLocation>
</comment>
<keyword evidence="13" id="KW-0819">tRNA processing</keyword>